<dbReference type="Proteomes" id="UP001180020">
    <property type="component" value="Unassembled WGS sequence"/>
</dbReference>
<dbReference type="AlphaFoldDB" id="A0AAV9DI24"/>
<protein>
    <submittedName>
        <fullName evidence="1">Uncharacterized protein</fullName>
    </submittedName>
</protein>
<reference evidence="1" key="2">
    <citation type="submission" date="2023-06" db="EMBL/GenBank/DDBJ databases">
        <authorList>
            <person name="Ma L."/>
            <person name="Liu K.-W."/>
            <person name="Li Z."/>
            <person name="Hsiao Y.-Y."/>
            <person name="Qi Y."/>
            <person name="Fu T."/>
            <person name="Tang G."/>
            <person name="Zhang D."/>
            <person name="Sun W.-H."/>
            <person name="Liu D.-K."/>
            <person name="Li Y."/>
            <person name="Chen G.-Z."/>
            <person name="Liu X.-D."/>
            <person name="Liao X.-Y."/>
            <person name="Jiang Y.-T."/>
            <person name="Yu X."/>
            <person name="Hao Y."/>
            <person name="Huang J."/>
            <person name="Zhao X.-W."/>
            <person name="Ke S."/>
            <person name="Chen Y.-Y."/>
            <person name="Wu W.-L."/>
            <person name="Hsu J.-L."/>
            <person name="Lin Y.-F."/>
            <person name="Huang M.-D."/>
            <person name="Li C.-Y."/>
            <person name="Huang L."/>
            <person name="Wang Z.-W."/>
            <person name="Zhao X."/>
            <person name="Zhong W.-Y."/>
            <person name="Peng D.-H."/>
            <person name="Ahmad S."/>
            <person name="Lan S."/>
            <person name="Zhang J.-S."/>
            <person name="Tsai W.-C."/>
            <person name="Van De Peer Y."/>
            <person name="Liu Z.-J."/>
        </authorList>
    </citation>
    <scope>NUCLEOTIDE SEQUENCE</scope>
    <source>
        <strain evidence="1">CP</strain>
        <tissue evidence="1">Leaves</tissue>
    </source>
</reference>
<sequence length="111" mass="12911">MVLHAPIIHRFKLAALFWPLNTWFPMARQIPRVCRVVSAAASLFAFHMRRISYDDDDADPLRGQRSARWERALRLLFDELVPGLRRRRWPAVEAEAEMDADSLHALLSISM</sequence>
<proteinExistence type="predicted"/>
<dbReference type="EMBL" id="JAUJYO010000013">
    <property type="protein sequence ID" value="KAK1300497.1"/>
    <property type="molecule type" value="Genomic_DNA"/>
</dbReference>
<reference evidence="1" key="1">
    <citation type="journal article" date="2023" name="Nat. Commun.">
        <title>Diploid and tetraploid genomes of Acorus and the evolution of monocots.</title>
        <authorList>
            <person name="Ma L."/>
            <person name="Liu K.W."/>
            <person name="Li Z."/>
            <person name="Hsiao Y.Y."/>
            <person name="Qi Y."/>
            <person name="Fu T."/>
            <person name="Tang G.D."/>
            <person name="Zhang D."/>
            <person name="Sun W.H."/>
            <person name="Liu D.K."/>
            <person name="Li Y."/>
            <person name="Chen G.Z."/>
            <person name="Liu X.D."/>
            <person name="Liao X.Y."/>
            <person name="Jiang Y.T."/>
            <person name="Yu X."/>
            <person name="Hao Y."/>
            <person name="Huang J."/>
            <person name="Zhao X.W."/>
            <person name="Ke S."/>
            <person name="Chen Y.Y."/>
            <person name="Wu W.L."/>
            <person name="Hsu J.L."/>
            <person name="Lin Y.F."/>
            <person name="Huang M.D."/>
            <person name="Li C.Y."/>
            <person name="Huang L."/>
            <person name="Wang Z.W."/>
            <person name="Zhao X."/>
            <person name="Zhong W.Y."/>
            <person name="Peng D.H."/>
            <person name="Ahmad S."/>
            <person name="Lan S."/>
            <person name="Zhang J.S."/>
            <person name="Tsai W.C."/>
            <person name="Van de Peer Y."/>
            <person name="Liu Z.J."/>
        </authorList>
    </citation>
    <scope>NUCLEOTIDE SEQUENCE</scope>
    <source>
        <strain evidence="1">CP</strain>
    </source>
</reference>
<evidence type="ECO:0000313" key="1">
    <source>
        <dbReference type="EMBL" id="KAK1300497.1"/>
    </source>
</evidence>
<accession>A0AAV9DI24</accession>
<keyword evidence="2" id="KW-1185">Reference proteome</keyword>
<comment type="caution">
    <text evidence="1">The sequence shown here is derived from an EMBL/GenBank/DDBJ whole genome shotgun (WGS) entry which is preliminary data.</text>
</comment>
<evidence type="ECO:0000313" key="2">
    <source>
        <dbReference type="Proteomes" id="UP001180020"/>
    </source>
</evidence>
<gene>
    <name evidence="1" type="ORF">QJS10_CPB13g00379</name>
</gene>
<organism evidence="1 2">
    <name type="scientific">Acorus calamus</name>
    <name type="common">Sweet flag</name>
    <dbReference type="NCBI Taxonomy" id="4465"/>
    <lineage>
        <taxon>Eukaryota</taxon>
        <taxon>Viridiplantae</taxon>
        <taxon>Streptophyta</taxon>
        <taxon>Embryophyta</taxon>
        <taxon>Tracheophyta</taxon>
        <taxon>Spermatophyta</taxon>
        <taxon>Magnoliopsida</taxon>
        <taxon>Liliopsida</taxon>
        <taxon>Acoraceae</taxon>
        <taxon>Acorus</taxon>
    </lineage>
</organism>
<name>A0AAV9DI24_ACOCL</name>